<dbReference type="AlphaFoldDB" id="A0A743P6S5"/>
<accession>A0A743P6S5</accession>
<proteinExistence type="predicted"/>
<organism evidence="1">
    <name type="scientific">Salmonella enterica</name>
    <name type="common">Salmonella choleraesuis</name>
    <dbReference type="NCBI Taxonomy" id="28901"/>
    <lineage>
        <taxon>Bacteria</taxon>
        <taxon>Pseudomonadati</taxon>
        <taxon>Pseudomonadota</taxon>
        <taxon>Gammaproteobacteria</taxon>
        <taxon>Enterobacterales</taxon>
        <taxon>Enterobacteriaceae</taxon>
        <taxon>Salmonella</taxon>
    </lineage>
</organism>
<sequence length="215" mass="23338">MSAEACSVKMYTQRQAELKDILLTGADFMPVVGTIKSVAEAQSALDYLLAAASVIPGERIASGILKNVEKALAKGDLSEASKLLNKASDEIQIKWVDENAGMSQRARNYNDSATGARSNVDTQKGQAPTIDRIDANGNSKPVRFDGVDGNVMIDRKISVVTTQKAKDQALRQSEALKNNGMTGRWEVPNQAQANRAQKMFDELGIKNIEVKIVKE</sequence>
<reference evidence="1" key="2">
    <citation type="submission" date="2020-02" db="EMBL/GenBank/DDBJ databases">
        <authorList>
            <consortium name="NCBI Pathogen Detection Project"/>
        </authorList>
    </citation>
    <scope>NUCLEOTIDE SEQUENCE</scope>
    <source>
        <strain evidence="1">MA.CK_00/00001968</strain>
    </source>
</reference>
<reference evidence="1" key="1">
    <citation type="journal article" date="2018" name="Genome Biol.">
        <title>SKESA: strategic k-mer extension for scrupulous assemblies.</title>
        <authorList>
            <person name="Souvorov A."/>
            <person name="Agarwala R."/>
            <person name="Lipman D.J."/>
        </authorList>
    </citation>
    <scope>NUCLEOTIDE SEQUENCE</scope>
    <source>
        <strain evidence="1">MA.CK_00/00001968</strain>
    </source>
</reference>
<protein>
    <submittedName>
        <fullName evidence="1">Uncharacterized protein</fullName>
    </submittedName>
</protein>
<evidence type="ECO:0000313" key="1">
    <source>
        <dbReference type="EMBL" id="HAF2130463.1"/>
    </source>
</evidence>
<comment type="caution">
    <text evidence="1">The sequence shown here is derived from an EMBL/GenBank/DDBJ whole genome shotgun (WGS) entry which is preliminary data.</text>
</comment>
<gene>
    <name evidence="1" type="ORF">G9F27_004757</name>
</gene>
<dbReference type="EMBL" id="DAAUQX010000064">
    <property type="protein sequence ID" value="HAF2130463.1"/>
    <property type="molecule type" value="Genomic_DNA"/>
</dbReference>
<name>A0A743P6S5_SALER</name>